<feature type="domain" description="4Fe-4S ferredoxin-type" evidence="6">
    <location>
        <begin position="136"/>
        <end position="165"/>
    </location>
</feature>
<name>A0A0N0LUF6_9HELI</name>
<evidence type="ECO:0000259" key="6">
    <source>
        <dbReference type="PROSITE" id="PS51379"/>
    </source>
</evidence>
<dbReference type="InterPro" id="IPR019574">
    <property type="entry name" value="NADH_UbQ_OxRdtase_Gsu_4Fe4S-bd"/>
</dbReference>
<dbReference type="CDD" id="cd00207">
    <property type="entry name" value="fer2"/>
    <property type="match status" value="1"/>
</dbReference>
<keyword evidence="4" id="KW-0411">Iron-sulfur</keyword>
<reference evidence="9 10" key="1">
    <citation type="submission" date="2014-06" db="EMBL/GenBank/DDBJ databases">
        <title>Helicobacter pullorum isolates in fresh chicken meat - phenotypic and genotypic features.</title>
        <authorList>
            <person name="Borges V."/>
            <person name="Santos A."/>
            <person name="Correia C.B."/>
            <person name="Saraiva M."/>
            <person name="Menard A."/>
            <person name="Vieira L."/>
            <person name="Sampaio D.A."/>
            <person name="Gomes J.P."/>
            <person name="Oleastro M."/>
        </authorList>
    </citation>
    <scope>NUCLEOTIDE SEQUENCE [LARGE SCALE GENOMIC DNA]</scope>
    <source>
        <strain evidence="9 10">229334/12</strain>
    </source>
</reference>
<evidence type="ECO:0000256" key="1">
    <source>
        <dbReference type="ARBA" id="ARBA00022485"/>
    </source>
</evidence>
<evidence type="ECO:0000313" key="10">
    <source>
        <dbReference type="Proteomes" id="UP000037997"/>
    </source>
</evidence>
<keyword evidence="1" id="KW-0004">4Fe-4S</keyword>
<evidence type="ECO:0000256" key="3">
    <source>
        <dbReference type="ARBA" id="ARBA00023004"/>
    </source>
</evidence>
<comment type="caution">
    <text evidence="9">The sequence shown here is derived from an EMBL/GenBank/DDBJ whole genome shotgun (WGS) entry which is preliminary data.</text>
</comment>
<evidence type="ECO:0000259" key="8">
    <source>
        <dbReference type="PROSITE" id="PS51839"/>
    </source>
</evidence>
<dbReference type="AlphaFoldDB" id="A0A0N0LUF6"/>
<dbReference type="PROSITE" id="PS51839">
    <property type="entry name" value="4FE4S_HC3"/>
    <property type="match status" value="1"/>
</dbReference>
<sequence>MGMVKIKIDGCEIFCKEGESILNAARANDIFIPAICYLSCCSPTLACKMCMVEADGKRVYACNAKVKDGMEVIVNTTEIEQERYAIMQAYNVNHPLQCGVCDKSGECELQNYTHYVGVKEQKYALRDDYKVLNHWGKTAYDPNLCIVCERCVTLCKDKIGKSHIKAIKFDGQLPNKEYKESMPKDAFGVWTKFKKSLIGVSGEGDCKDCGECASVCPVGALGIAHFQYKSNAWELEKIPSTCVHCGNGCALTYEVKQEGISGDRRKIYRVVSDWNFATLCPAGRLVFDENHQGITKDKEAFNAAIAAFKEADSIHFAGNITNEEAMILQKLKQKYGYHLVCDEVWGFQQFIQEFSKGGSLGKATQKEITQSTFVMCFGGAMSYDMPVVTHSINNAMKQNKGAILAYFHTMEDCVAKEFVKPANLIEAYYKPDSEEAFALLLASVCIAKENMPLALKNQIKKYERKITKEIPKEVKSIVEIPQIDENGNEVLIKKEEIKQVLEQVEELSSDLIEYCVKDSTLELENLKHTISISKNPILVVGFDIYRAKNAKNIARILACIEMHSEVKILLLPPTTNALGISLLCDLEQASKGYSIGYNAKGDFTIGVEDNNVLIMPYLREQEGTFVNVDKRVVPISPAIPYKGYELNDIAKELGLQLENTIDYTLELPLQKGFKSVEYDNLGYGFLNDGTEIRGYLLEPLLVQEEVEVEGVELEELKAYNLYARNAMAHFSKETLNSQYLDSKNGLQMSEKLAKKLGLESGDCVEIDFGDSKVLQREVTIDNEMEGDIAALGVCGLEEFEYFPNSRYQKVQLKAIK</sequence>
<dbReference type="PATRIC" id="fig|35818.11.peg.550"/>
<dbReference type="GO" id="GO:0051539">
    <property type="term" value="F:4 iron, 4 sulfur cluster binding"/>
    <property type="evidence" value="ECO:0007669"/>
    <property type="project" value="UniProtKB-KW"/>
</dbReference>
<feature type="domain" description="4Fe-4S Mo/W bis-MGD-type" evidence="7">
    <location>
        <begin position="235"/>
        <end position="294"/>
    </location>
</feature>
<dbReference type="SUPFAM" id="SSF53706">
    <property type="entry name" value="Formate dehydrogenase/DMSO reductase, domains 1-3"/>
    <property type="match status" value="1"/>
</dbReference>
<dbReference type="InterPro" id="IPR006963">
    <property type="entry name" value="Mopterin_OxRdtase_4Fe-4S_dom"/>
</dbReference>
<dbReference type="EMBL" id="JNOC01000016">
    <property type="protein sequence ID" value="KPH56339.1"/>
    <property type="molecule type" value="Genomic_DNA"/>
</dbReference>
<dbReference type="InterPro" id="IPR017900">
    <property type="entry name" value="4Fe4S_Fe_S_CS"/>
</dbReference>
<dbReference type="PROSITE" id="PS51085">
    <property type="entry name" value="2FE2S_FER_2"/>
    <property type="match status" value="1"/>
</dbReference>
<dbReference type="SUPFAM" id="SSF54292">
    <property type="entry name" value="2Fe-2S ferredoxin-like"/>
    <property type="match status" value="1"/>
</dbReference>
<dbReference type="RefSeq" id="WP_054197667.1">
    <property type="nucleotide sequence ID" value="NZ_JNOC01000016.1"/>
</dbReference>
<proteinExistence type="predicted"/>
<dbReference type="Gene3D" id="2.20.25.90">
    <property type="entry name" value="ADC-like domains"/>
    <property type="match status" value="1"/>
</dbReference>
<evidence type="ECO:0000313" key="9">
    <source>
        <dbReference type="EMBL" id="KPH56339.1"/>
    </source>
</evidence>
<dbReference type="Gene3D" id="3.10.20.740">
    <property type="match status" value="1"/>
</dbReference>
<keyword evidence="3" id="KW-0408">Iron</keyword>
<evidence type="ECO:0000259" key="5">
    <source>
        <dbReference type="PROSITE" id="PS51085"/>
    </source>
</evidence>
<dbReference type="SMART" id="SM00929">
    <property type="entry name" value="NADH-G_4Fe-4S_3"/>
    <property type="match status" value="1"/>
</dbReference>
<dbReference type="InterPro" id="IPR036010">
    <property type="entry name" value="2Fe-2S_ferredoxin-like_sf"/>
</dbReference>
<dbReference type="SMART" id="SM00926">
    <property type="entry name" value="Molybdop_Fe4S4"/>
    <property type="match status" value="1"/>
</dbReference>
<feature type="domain" description="2Fe-2S ferredoxin-type" evidence="5">
    <location>
        <begin position="2"/>
        <end position="80"/>
    </location>
</feature>
<dbReference type="PROSITE" id="PS51669">
    <property type="entry name" value="4FE4S_MOW_BIS_MGD"/>
    <property type="match status" value="1"/>
</dbReference>
<organism evidence="9 10">
    <name type="scientific">Helicobacter pullorum</name>
    <dbReference type="NCBI Taxonomy" id="35818"/>
    <lineage>
        <taxon>Bacteria</taxon>
        <taxon>Pseudomonadati</taxon>
        <taxon>Campylobacterota</taxon>
        <taxon>Epsilonproteobacteria</taxon>
        <taxon>Campylobacterales</taxon>
        <taxon>Helicobacteraceae</taxon>
        <taxon>Helicobacter</taxon>
    </lineage>
</organism>
<evidence type="ECO:0000259" key="7">
    <source>
        <dbReference type="PROSITE" id="PS51669"/>
    </source>
</evidence>
<dbReference type="GO" id="GO:0016491">
    <property type="term" value="F:oxidoreductase activity"/>
    <property type="evidence" value="ECO:0007669"/>
    <property type="project" value="InterPro"/>
</dbReference>
<feature type="domain" description="4Fe-4S His(Cys)3-ligated-type" evidence="8">
    <location>
        <begin position="78"/>
        <end position="117"/>
    </location>
</feature>
<dbReference type="InterPro" id="IPR050157">
    <property type="entry name" value="PSI_iron-sulfur_center"/>
</dbReference>
<dbReference type="GO" id="GO:0046872">
    <property type="term" value="F:metal ion binding"/>
    <property type="evidence" value="ECO:0007669"/>
    <property type="project" value="UniProtKB-KW"/>
</dbReference>
<evidence type="ECO:0000256" key="4">
    <source>
        <dbReference type="ARBA" id="ARBA00023014"/>
    </source>
</evidence>
<dbReference type="InterPro" id="IPR017896">
    <property type="entry name" value="4Fe4S_Fe-S-bd"/>
</dbReference>
<dbReference type="SUPFAM" id="SSF54862">
    <property type="entry name" value="4Fe-4S ferredoxins"/>
    <property type="match status" value="1"/>
</dbReference>
<protein>
    <submittedName>
        <fullName evidence="9">NADH dehydrogenase</fullName>
    </submittedName>
</protein>
<dbReference type="Pfam" id="PF13510">
    <property type="entry name" value="Fer2_4"/>
    <property type="match status" value="1"/>
</dbReference>
<gene>
    <name evidence="9" type="ORF">HPU229334_02800</name>
</gene>
<dbReference type="PANTHER" id="PTHR24960">
    <property type="entry name" value="PHOTOSYSTEM I IRON-SULFUR CENTER-RELATED"/>
    <property type="match status" value="1"/>
</dbReference>
<dbReference type="InterPro" id="IPR001041">
    <property type="entry name" value="2Fe-2S_ferredoxin-type"/>
</dbReference>
<dbReference type="PROSITE" id="PS00198">
    <property type="entry name" value="4FE4S_FER_1"/>
    <property type="match status" value="1"/>
</dbReference>
<dbReference type="PANTHER" id="PTHR24960:SF84">
    <property type="entry name" value="HYDROGENASE SUBUNIT"/>
    <property type="match status" value="1"/>
</dbReference>
<dbReference type="Pfam" id="PF10588">
    <property type="entry name" value="NADH-G_4Fe-4S_3"/>
    <property type="match status" value="1"/>
</dbReference>
<accession>A0A0N0LUF6</accession>
<keyword evidence="2" id="KW-0479">Metal-binding</keyword>
<dbReference type="Proteomes" id="UP000037997">
    <property type="component" value="Unassembled WGS sequence"/>
</dbReference>
<dbReference type="NCBIfam" id="NF006305">
    <property type="entry name" value="PRK08493.1"/>
    <property type="match status" value="1"/>
</dbReference>
<dbReference type="STRING" id="35818.HPU229336_07790"/>
<dbReference type="PROSITE" id="PS51379">
    <property type="entry name" value="4FE4S_FER_2"/>
    <property type="match status" value="2"/>
</dbReference>
<evidence type="ECO:0000256" key="2">
    <source>
        <dbReference type="ARBA" id="ARBA00022723"/>
    </source>
</evidence>
<feature type="domain" description="4Fe-4S ferredoxin-type" evidence="6">
    <location>
        <begin position="196"/>
        <end position="226"/>
    </location>
</feature>
<dbReference type="Gene3D" id="3.30.70.20">
    <property type="match status" value="1"/>
</dbReference>